<evidence type="ECO:0000256" key="7">
    <source>
        <dbReference type="HAMAP-Rule" id="MF_02065"/>
    </source>
</evidence>
<accession>A0ABT1GW22</accession>
<comment type="subcellular location">
    <subcellularLocation>
        <location evidence="7">Cell membrane</location>
        <topology evidence="7">Single-pass membrane protein</topology>
    </subcellularLocation>
</comment>
<keyword evidence="4 7" id="KW-0472">Membrane</keyword>
<organism evidence="9 10">
    <name type="scientific">Williamsia serinedens</name>
    <dbReference type="NCBI Taxonomy" id="391736"/>
    <lineage>
        <taxon>Bacteria</taxon>
        <taxon>Bacillati</taxon>
        <taxon>Actinomycetota</taxon>
        <taxon>Actinomycetes</taxon>
        <taxon>Mycobacteriales</taxon>
        <taxon>Nocardiaceae</taxon>
        <taxon>Williamsia</taxon>
    </lineage>
</organism>
<feature type="site" description="Important for catalytic activity" evidence="7">
    <location>
        <position position="446"/>
    </location>
</feature>
<reference evidence="9 10" key="1">
    <citation type="submission" date="2022-06" db="EMBL/GenBank/DDBJ databases">
        <title>Genomic Encyclopedia of Archaeal and Bacterial Type Strains, Phase II (KMG-II): from individual species to whole genera.</title>
        <authorList>
            <person name="Goeker M."/>
        </authorList>
    </citation>
    <scope>NUCLEOTIDE SEQUENCE [LARGE SCALE GENOMIC DNA]</scope>
    <source>
        <strain evidence="9 10">DSM 45037</strain>
    </source>
</reference>
<dbReference type="EC" id="4.2.2.29" evidence="7"/>
<evidence type="ECO:0000256" key="4">
    <source>
        <dbReference type="ARBA" id="ARBA00023136"/>
    </source>
</evidence>
<evidence type="ECO:0000256" key="1">
    <source>
        <dbReference type="ARBA" id="ARBA00022475"/>
    </source>
</evidence>
<sequence length="569" mass="61406">MSDENRHRRRADDGTPSERFRLPADAGHQPRAHRRARTADDTVDPRLRGPVRPGPVRRESPVDPTASGWTEPRRARPEAIPPRGPAGARPARDPGWERPLRRPAPDGYDRPTERDVRPTAAPRDPGRPVDGERPRSYAPRDETPPTTSYADPPRVDDGVTDVDAATVPTRVVDGRRPSPARPRRRGTTATVRRRRRVALVGVLVVMAVLVCGVTYAGLRLTGFFVDDKDFSGSTGTGDVLVQIPDNAPLSQFGQILTDRGVVASVRAFTDAADGKPISAGFYKLRTRISAASAVSMLDGDDNRVGRVVIPAGRQLDTKQSADGSATTGIFAMVAQATTVTIDGTRRGVTAEQLAQAAATATPQQLGVPSWATSRVQALTGDHRRIEGLIAPVAWEAIDPSLSPVDMLRYLISTSAGYFERWGLTREGSSGLSPYDTLVAASVVEKEVANPDDYGKVARVIVNRLAKNQKLEMDSTANYTAAVVNIDVSGDAYTADTKWNTYQVTGLPATPIGSVGENVVAPTVDPPAGNWLYFVAVDSKGTTDFTDDYQQHLRNRQLACDNKVLSVGCR</sequence>
<dbReference type="EMBL" id="JAMTCG010000001">
    <property type="protein sequence ID" value="MCP2159161.1"/>
    <property type="molecule type" value="Genomic_DNA"/>
</dbReference>
<feature type="compositionally biased region" description="Basic and acidic residues" evidence="8">
    <location>
        <begin position="37"/>
        <end position="47"/>
    </location>
</feature>
<feature type="compositionally biased region" description="Basic and acidic residues" evidence="8">
    <location>
        <begin position="124"/>
        <end position="143"/>
    </location>
</feature>
<dbReference type="Pfam" id="PF02618">
    <property type="entry name" value="YceG"/>
    <property type="match status" value="1"/>
</dbReference>
<keyword evidence="5 7" id="KW-0456">Lyase</keyword>
<keyword evidence="1 7" id="KW-1003">Cell membrane</keyword>
<keyword evidence="2 7" id="KW-0812">Transmembrane</keyword>
<dbReference type="PANTHER" id="PTHR30518">
    <property type="entry name" value="ENDOLYTIC MUREIN TRANSGLYCOSYLASE"/>
    <property type="match status" value="1"/>
</dbReference>
<comment type="similarity">
    <text evidence="7">Belongs to the transglycosylase MltG family.</text>
</comment>
<evidence type="ECO:0000313" key="10">
    <source>
        <dbReference type="Proteomes" id="UP001205740"/>
    </source>
</evidence>
<keyword evidence="10" id="KW-1185">Reference proteome</keyword>
<evidence type="ECO:0000256" key="8">
    <source>
        <dbReference type="SAM" id="MobiDB-lite"/>
    </source>
</evidence>
<feature type="compositionally biased region" description="Low complexity" evidence="8">
    <location>
        <begin position="161"/>
        <end position="171"/>
    </location>
</feature>
<comment type="caution">
    <text evidence="9">The sequence shown here is derived from an EMBL/GenBank/DDBJ whole genome shotgun (WGS) entry which is preliminary data.</text>
</comment>
<feature type="transmembrane region" description="Helical" evidence="7">
    <location>
        <begin position="197"/>
        <end position="218"/>
    </location>
</feature>
<comment type="catalytic activity">
    <reaction evidence="7">
        <text>a peptidoglycan chain = a peptidoglycan chain with N-acetyl-1,6-anhydromuramyl-[peptide] at the reducing end + a peptidoglycan chain with N-acetylglucosamine at the non-reducing end.</text>
        <dbReference type="EC" id="4.2.2.29"/>
    </reaction>
</comment>
<evidence type="ECO:0000256" key="2">
    <source>
        <dbReference type="ARBA" id="ARBA00022692"/>
    </source>
</evidence>
<gene>
    <name evidence="7" type="primary">mltG</name>
    <name evidence="9" type="ORF">LX12_000325</name>
</gene>
<dbReference type="PANTHER" id="PTHR30518:SF2">
    <property type="entry name" value="ENDOLYTIC MUREIN TRANSGLYCOSYLASE"/>
    <property type="match status" value="1"/>
</dbReference>
<feature type="compositionally biased region" description="Basic residues" evidence="8">
    <location>
        <begin position="181"/>
        <end position="191"/>
    </location>
</feature>
<protein>
    <recommendedName>
        <fullName evidence="7">Endolytic murein transglycosylase</fullName>
        <ecNumber evidence="7">4.2.2.29</ecNumber>
    </recommendedName>
    <alternativeName>
        <fullName evidence="7">Peptidoglycan lytic transglycosylase</fullName>
    </alternativeName>
    <alternativeName>
        <fullName evidence="7">Peptidoglycan polymerization terminase</fullName>
    </alternativeName>
</protein>
<keyword evidence="3 7" id="KW-1133">Transmembrane helix</keyword>
<feature type="compositionally biased region" description="Basic and acidic residues" evidence="8">
    <location>
        <begin position="1"/>
        <end position="22"/>
    </location>
</feature>
<dbReference type="HAMAP" id="MF_02065">
    <property type="entry name" value="MltG"/>
    <property type="match status" value="1"/>
</dbReference>
<feature type="compositionally biased region" description="Basic and acidic residues" evidence="8">
    <location>
        <begin position="90"/>
        <end position="117"/>
    </location>
</feature>
<name>A0ABT1GW22_9NOCA</name>
<evidence type="ECO:0000313" key="9">
    <source>
        <dbReference type="EMBL" id="MCP2159161.1"/>
    </source>
</evidence>
<evidence type="ECO:0000256" key="6">
    <source>
        <dbReference type="ARBA" id="ARBA00023316"/>
    </source>
</evidence>
<keyword evidence="6 7" id="KW-0961">Cell wall biogenesis/degradation</keyword>
<evidence type="ECO:0000256" key="3">
    <source>
        <dbReference type="ARBA" id="ARBA00022989"/>
    </source>
</evidence>
<evidence type="ECO:0000256" key="5">
    <source>
        <dbReference type="ARBA" id="ARBA00023239"/>
    </source>
</evidence>
<feature type="region of interest" description="Disordered" evidence="8">
    <location>
        <begin position="1"/>
        <end position="191"/>
    </location>
</feature>
<dbReference type="Proteomes" id="UP001205740">
    <property type="component" value="Unassembled WGS sequence"/>
</dbReference>
<dbReference type="RefSeq" id="WP_253652754.1">
    <property type="nucleotide sequence ID" value="NZ_BAAAOE010000004.1"/>
</dbReference>
<proteinExistence type="inferred from homology"/>
<dbReference type="InterPro" id="IPR003770">
    <property type="entry name" value="MLTG-like"/>
</dbReference>
<comment type="function">
    <text evidence="7">Functions as a peptidoglycan terminase that cleaves nascent peptidoglycan strands endolytically to terminate their elongation.</text>
</comment>